<dbReference type="Gene3D" id="2.60.120.260">
    <property type="entry name" value="Galactose-binding domain-like"/>
    <property type="match status" value="3"/>
</dbReference>
<name>A0A7S2ZLL5_9RHOD</name>
<dbReference type="Gene3D" id="3.20.20.80">
    <property type="entry name" value="Glycosidases"/>
    <property type="match status" value="1"/>
</dbReference>
<evidence type="ECO:0000256" key="1">
    <source>
        <dbReference type="SAM" id="SignalP"/>
    </source>
</evidence>
<evidence type="ECO:0000313" key="3">
    <source>
        <dbReference type="EMBL" id="CAE0044138.1"/>
    </source>
</evidence>
<proteinExistence type="predicted"/>
<organism evidence="3">
    <name type="scientific">Rhodosorus marinus</name>
    <dbReference type="NCBI Taxonomy" id="101924"/>
    <lineage>
        <taxon>Eukaryota</taxon>
        <taxon>Rhodophyta</taxon>
        <taxon>Stylonematophyceae</taxon>
        <taxon>Stylonematales</taxon>
        <taxon>Stylonemataceae</taxon>
        <taxon>Rhodosorus</taxon>
    </lineage>
</organism>
<sequence>MRRTGCSLIRRMRPMASSTVVLVLIGLILSVRAAVVTVDFQTTLSTNGEQVFDRHRFVNAHGSLASTLNAREMMEYIVLDLDVRLTRSASEGPFTGSEGFPDDVDGLEEEGALRLNQITCSTCDPLRKRLLNGERIATDKSDQLLRFQHSDELISEAAVFSGQYFSRFFNAEEGFPKPRYSECFNEPMGEYAMFRRYPEESEYSVVSRIGNICGQMCREIKAANPNMLAGGPGENNGRPYIGNFSQWQTRIKNFIDSARSAGCVDFISQHPYSSGGAVQDANLDLLESYTMKTSDDGKPIKYMVTETGAYHGSWHSKVTKESRPPTGGRNFIIMADAFKAFMSTIRVHDNLLKFVNFLTLAPNDSRNGLTHPYPWSLTIGGADDVLEWTDLLLYLELFKGVEGDFVYSYSDDPYVTVLSVANSNRAYILLQNLATEGDAAQIDLNLPFGAGEVESVVERKLWLEEGEPTADDIAQSIQRPGTVRWSNSTLSTVPESVQVEPEAMHVLAITFTTPLREVYKVERSRHYMGEILDSTGQAQDFPVAIDANEIYAFQFSDIPQSPNGVGYIRISHSRKLNDDAKPKVWINDAEEPIADYDERMAGPKRNYDSRYFGTFVIPYRLADLGSSPEIKVQYSDDGGWLSSVVLEVDECVGGACCLLGGGTNSNLPCGTITNPEDYPQRSSPNAEQLLKDPSFEEQDGAWSLLDGAEIQSSSFSREGDHRLKLGAEGAKAVQRVYLRNNNVYRLHCYVRGSIRFSIADDSTMFGDSLGNSFPGQNGLWRNQEFDFRIQDSGEYDVIIERDNGGTPSLQTSGVRADACSLYAAANVPTHVGSDVVDHPPEPTPAWDPPAELLRDDGVIRNPSFEFSTTDFRWDVTGPLQRTGTNRLEGTRAMVVYPDTVLSQTFFVDVGETYRLRCYVDGPGSLTMEISFQGDRVSKNAFGPVTPVGYGSWGYKDVVFVAPKIAMDALLYNHGDSECIVDFCTMFPYSGPITDPENEQLVQNPGFEEGTEPWLFFDYAEIRRSKVFTGVRGLRFRQEGSKAVQSVYLDGANVYRWHCYSLGSIHFTLWKDSILYAENFGETFPVPNSQWANQEVDVMIDESGEYELTFVRDNGGVPSRQRNGVWMDDCSLYAAEDGIPPYVGSETYNLPDISPWDPPAELLEPGQEIRNPSFEAWSNFRWTVSGDLEFSAVQPLHDERAMYVYPGETVARQTIWLDQGERYRMRCYIRGSGSLTMEVLHQGNRVSKNTFGPVTPTAYGDWGYKEIVFDATGITNEVLLYIVGNSQCLVDFCTLLPFSGALTDPELS</sequence>
<feature type="signal peptide" evidence="1">
    <location>
        <begin position="1"/>
        <end position="33"/>
    </location>
</feature>
<protein>
    <recommendedName>
        <fullName evidence="2">Beta-porphyranase A C-terminal domain-containing protein</fullName>
    </recommendedName>
</protein>
<dbReference type="InterPro" id="IPR017853">
    <property type="entry name" value="GH"/>
</dbReference>
<feature type="chain" id="PRO_5031113349" description="Beta-porphyranase A C-terminal domain-containing protein" evidence="1">
    <location>
        <begin position="34"/>
        <end position="1307"/>
    </location>
</feature>
<dbReference type="Pfam" id="PF18040">
    <property type="entry name" value="BPA_C"/>
    <property type="match status" value="1"/>
</dbReference>
<dbReference type="Gene3D" id="2.60.120.1200">
    <property type="match status" value="1"/>
</dbReference>
<accession>A0A7S2ZLL5</accession>
<evidence type="ECO:0000259" key="2">
    <source>
        <dbReference type="Pfam" id="PF18040"/>
    </source>
</evidence>
<dbReference type="EMBL" id="HBHW01015754">
    <property type="protein sequence ID" value="CAE0044138.1"/>
    <property type="molecule type" value="Transcribed_RNA"/>
</dbReference>
<dbReference type="InterPro" id="IPR041224">
    <property type="entry name" value="BPA_C"/>
</dbReference>
<dbReference type="SUPFAM" id="SSF51445">
    <property type="entry name" value="(Trans)glycosidases"/>
    <property type="match status" value="1"/>
</dbReference>
<gene>
    <name evidence="3" type="ORF">RMAR00112_LOCUS12113</name>
</gene>
<keyword evidence="1" id="KW-0732">Signal</keyword>
<feature type="domain" description="Beta-porphyranase A C-terminal" evidence="2">
    <location>
        <begin position="553"/>
        <end position="648"/>
    </location>
</feature>
<reference evidence="3" key="1">
    <citation type="submission" date="2021-01" db="EMBL/GenBank/DDBJ databases">
        <authorList>
            <person name="Corre E."/>
            <person name="Pelletier E."/>
            <person name="Niang G."/>
            <person name="Scheremetjew M."/>
            <person name="Finn R."/>
            <person name="Kale V."/>
            <person name="Holt S."/>
            <person name="Cochrane G."/>
            <person name="Meng A."/>
            <person name="Brown T."/>
            <person name="Cohen L."/>
        </authorList>
    </citation>
    <scope>NUCLEOTIDE SEQUENCE</scope>
    <source>
        <strain evidence="3">CCMP 769</strain>
    </source>
</reference>